<dbReference type="AlphaFoldDB" id="A0ABD1F5W8"/>
<dbReference type="PANTHER" id="PTHR11440">
    <property type="entry name" value="LECITHIN-CHOLESTEROL ACYLTRANSFERASE-RELATED"/>
    <property type="match status" value="1"/>
</dbReference>
<keyword evidence="2" id="KW-1185">Reference proteome</keyword>
<dbReference type="InterPro" id="IPR003386">
    <property type="entry name" value="LACT/PDAT_acylTrfase"/>
</dbReference>
<dbReference type="Proteomes" id="UP001566132">
    <property type="component" value="Unassembled WGS sequence"/>
</dbReference>
<sequence length="444" mass="50595">MFSSVVNRKFTYSFCIFLCIVKSVHPILHPVVFIPGDGGNQLEAKLNKSNVVHYICEKSTSDYFNIWLNMELLVPIVIDCWIDNIKLIYDNATRTTHNPPGVDIRVPGFGNSETVEWIDPSHATSGAYFKDVANTLVSLGYVRNVSIKGAPYDFRKAPNENQDYFVKLKKLIEDTYEENNQTSVMLIVHSMGGPTSLYFLNLQSQSWKDKYVKNLISLGGAWGGSVKAIKVYAMGDDLGSFVLRPSIMRPQQISLPSTAFLLPSPLFWKPDEILVQTDKKNFTLSNLEEFFKGISFLDGWEMKKDTEKYQLDFKPPGVEVHCLYGTGIDTVERLYYKKGTWLDGIPTLIYGDGDGTVNIRSLTGCQYWRAIQKQKVFYEAIPNTDHMGVLSSNLTQQYITRLIQKNEVNLKEYSNDIFSFTQWLTKLFHHVPDNEQSTKESQSI</sequence>
<dbReference type="Pfam" id="PF02450">
    <property type="entry name" value="LCAT"/>
    <property type="match status" value="1"/>
</dbReference>
<dbReference type="SUPFAM" id="SSF53474">
    <property type="entry name" value="alpha/beta-Hydrolases"/>
    <property type="match status" value="1"/>
</dbReference>
<name>A0ABD1F5W8_HYPHA</name>
<proteinExistence type="predicted"/>
<evidence type="ECO:0000313" key="1">
    <source>
        <dbReference type="EMBL" id="KAL1512991.1"/>
    </source>
</evidence>
<evidence type="ECO:0000313" key="2">
    <source>
        <dbReference type="Proteomes" id="UP001566132"/>
    </source>
</evidence>
<reference evidence="1 2" key="1">
    <citation type="submission" date="2024-05" db="EMBL/GenBank/DDBJ databases">
        <title>Genetic variation in Jamaican populations of the coffee berry borer (Hypothenemus hampei).</title>
        <authorList>
            <person name="Errbii M."/>
            <person name="Myrie A."/>
        </authorList>
    </citation>
    <scope>NUCLEOTIDE SEQUENCE [LARGE SCALE GENOMIC DNA]</scope>
    <source>
        <strain evidence="1">JA-Hopewell-2020-01-JO</strain>
        <tissue evidence="1">Whole body</tissue>
    </source>
</reference>
<dbReference type="EMBL" id="JBDJPC010000002">
    <property type="protein sequence ID" value="KAL1512991.1"/>
    <property type="molecule type" value="Genomic_DNA"/>
</dbReference>
<evidence type="ECO:0008006" key="3">
    <source>
        <dbReference type="Google" id="ProtNLM"/>
    </source>
</evidence>
<organism evidence="1 2">
    <name type="scientific">Hypothenemus hampei</name>
    <name type="common">Coffee berry borer</name>
    <dbReference type="NCBI Taxonomy" id="57062"/>
    <lineage>
        <taxon>Eukaryota</taxon>
        <taxon>Metazoa</taxon>
        <taxon>Ecdysozoa</taxon>
        <taxon>Arthropoda</taxon>
        <taxon>Hexapoda</taxon>
        <taxon>Insecta</taxon>
        <taxon>Pterygota</taxon>
        <taxon>Neoptera</taxon>
        <taxon>Endopterygota</taxon>
        <taxon>Coleoptera</taxon>
        <taxon>Polyphaga</taxon>
        <taxon>Cucujiformia</taxon>
        <taxon>Curculionidae</taxon>
        <taxon>Scolytinae</taxon>
        <taxon>Hypothenemus</taxon>
    </lineage>
</organism>
<gene>
    <name evidence="1" type="ORF">ABEB36_002483</name>
</gene>
<dbReference type="Gene3D" id="3.40.50.1820">
    <property type="entry name" value="alpha/beta hydrolase"/>
    <property type="match status" value="2"/>
</dbReference>
<accession>A0ABD1F5W8</accession>
<protein>
    <recommendedName>
        <fullName evidence="3">Group XV phospholipase A2</fullName>
    </recommendedName>
</protein>
<dbReference type="InterPro" id="IPR029058">
    <property type="entry name" value="AB_hydrolase_fold"/>
</dbReference>
<comment type="caution">
    <text evidence="1">The sequence shown here is derived from an EMBL/GenBank/DDBJ whole genome shotgun (WGS) entry which is preliminary data.</text>
</comment>